<evidence type="ECO:0000313" key="10">
    <source>
        <dbReference type="Proteomes" id="UP000001568"/>
    </source>
</evidence>
<dbReference type="GO" id="GO:0046872">
    <property type="term" value="F:metal ion binding"/>
    <property type="evidence" value="ECO:0007669"/>
    <property type="project" value="UniProtKB-KW"/>
</dbReference>
<accession>A4S3N6</accession>
<gene>
    <name evidence="9" type="ORF">OSTLU_6010</name>
</gene>
<sequence>MGERKVLNKYIPPDFDPAKIPRGRAPKGGQIKVRIMLPMTICCNTCGEFICKGTKFNARKEDVKGEDYLGIQIFRFYFRCTRCSAELAMKTDPKNGDYVVEAGASRNFEAWKDTTEEDEAKARADDEENNEMRRLENRTEESKREMDIMAALDEMRSLNARHAGISNADALNAMTANTRTDKER</sequence>
<dbReference type="RefSeq" id="XP_001420125.1">
    <property type="nucleotide sequence ID" value="XM_001420088.1"/>
</dbReference>
<dbReference type="EMBL" id="CP000590">
    <property type="protein sequence ID" value="ABO98418.1"/>
    <property type="molecule type" value="Genomic_DNA"/>
</dbReference>
<dbReference type="KEGG" id="olu:OSTLU_6010"/>
<proteinExistence type="inferred from homology"/>
<feature type="region of interest" description="Disordered" evidence="8">
    <location>
        <begin position="113"/>
        <end position="144"/>
    </location>
</feature>
<dbReference type="InterPro" id="IPR007590">
    <property type="entry name" value="Saf4/Yju2"/>
</dbReference>
<comment type="subcellular location">
    <subcellularLocation>
        <location evidence="1">Nucleus</location>
    </subcellularLocation>
</comment>
<protein>
    <recommendedName>
        <fullName evidence="11">Splicing factor YJU2</fullName>
    </recommendedName>
</protein>
<keyword evidence="3" id="KW-0479">Metal-binding</keyword>
<dbReference type="InterPro" id="IPR043701">
    <property type="entry name" value="Yju2"/>
</dbReference>
<organism evidence="9 10">
    <name type="scientific">Ostreococcus lucimarinus (strain CCE9901)</name>
    <dbReference type="NCBI Taxonomy" id="436017"/>
    <lineage>
        <taxon>Eukaryota</taxon>
        <taxon>Viridiplantae</taxon>
        <taxon>Chlorophyta</taxon>
        <taxon>Mamiellophyceae</taxon>
        <taxon>Mamiellales</taxon>
        <taxon>Bathycoccaceae</taxon>
        <taxon>Ostreococcus</taxon>
    </lineage>
</organism>
<evidence type="ECO:0000256" key="5">
    <source>
        <dbReference type="ARBA" id="ARBA00022833"/>
    </source>
</evidence>
<dbReference type="GeneID" id="5004079"/>
<keyword evidence="5" id="KW-0862">Zinc</keyword>
<evidence type="ECO:0000256" key="4">
    <source>
        <dbReference type="ARBA" id="ARBA00022728"/>
    </source>
</evidence>
<dbReference type="Gramene" id="ABO98418">
    <property type="protein sequence ID" value="ABO98418"/>
    <property type="gene ID" value="OSTLU_6010"/>
</dbReference>
<keyword evidence="4" id="KW-0747">Spliceosome</keyword>
<dbReference type="HAMAP" id="MF_03226">
    <property type="entry name" value="YJU2"/>
    <property type="match status" value="1"/>
</dbReference>
<evidence type="ECO:0000313" key="9">
    <source>
        <dbReference type="EMBL" id="ABO98418.1"/>
    </source>
</evidence>
<dbReference type="PANTHER" id="PTHR12111">
    <property type="entry name" value="SPLICING FACTOR YJU2"/>
    <property type="match status" value="1"/>
</dbReference>
<evidence type="ECO:0000256" key="1">
    <source>
        <dbReference type="ARBA" id="ARBA00004123"/>
    </source>
</evidence>
<dbReference type="PANTHER" id="PTHR12111:SF1">
    <property type="entry name" value="SPLICING FACTOR YJU2"/>
    <property type="match status" value="1"/>
</dbReference>
<dbReference type="AlphaFoldDB" id="A4S3N6"/>
<dbReference type="Proteomes" id="UP000001568">
    <property type="component" value="Chromosome 10"/>
</dbReference>
<evidence type="ECO:0000256" key="3">
    <source>
        <dbReference type="ARBA" id="ARBA00022723"/>
    </source>
</evidence>
<dbReference type="STRING" id="436017.A4S3N6"/>
<reference evidence="9 10" key="1">
    <citation type="journal article" date="2007" name="Proc. Natl. Acad. Sci. U.S.A.">
        <title>The tiny eukaryote Ostreococcus provides genomic insights into the paradox of plankton speciation.</title>
        <authorList>
            <person name="Palenik B."/>
            <person name="Grimwood J."/>
            <person name="Aerts A."/>
            <person name="Rouze P."/>
            <person name="Salamov A."/>
            <person name="Putnam N."/>
            <person name="Dupont C."/>
            <person name="Jorgensen R."/>
            <person name="Derelle E."/>
            <person name="Rombauts S."/>
            <person name="Zhou K."/>
            <person name="Otillar R."/>
            <person name="Merchant S.S."/>
            <person name="Podell S."/>
            <person name="Gaasterland T."/>
            <person name="Napoli C."/>
            <person name="Gendler K."/>
            <person name="Manuell A."/>
            <person name="Tai V."/>
            <person name="Vallon O."/>
            <person name="Piganeau G."/>
            <person name="Jancek S."/>
            <person name="Heijde M."/>
            <person name="Jabbari K."/>
            <person name="Bowler C."/>
            <person name="Lohr M."/>
            <person name="Robbens S."/>
            <person name="Werner G."/>
            <person name="Dubchak I."/>
            <person name="Pazour G.J."/>
            <person name="Ren Q."/>
            <person name="Paulsen I."/>
            <person name="Delwiche C."/>
            <person name="Schmutz J."/>
            <person name="Rokhsar D."/>
            <person name="Van de Peer Y."/>
            <person name="Moreau H."/>
            <person name="Grigoriev I.V."/>
        </authorList>
    </citation>
    <scope>NUCLEOTIDE SEQUENCE [LARGE SCALE GENOMIC DNA]</scope>
    <source>
        <strain evidence="9 10">CCE9901</strain>
    </source>
</reference>
<feature type="non-terminal residue" evidence="9">
    <location>
        <position position="184"/>
    </location>
</feature>
<keyword evidence="10" id="KW-1185">Reference proteome</keyword>
<keyword evidence="7" id="KW-0539">Nucleus</keyword>
<evidence type="ECO:0000256" key="2">
    <source>
        <dbReference type="ARBA" id="ARBA00022664"/>
    </source>
</evidence>
<evidence type="ECO:0000256" key="7">
    <source>
        <dbReference type="ARBA" id="ARBA00023242"/>
    </source>
</evidence>
<dbReference type="Pfam" id="PF04502">
    <property type="entry name" value="Saf4_Yju2"/>
    <property type="match status" value="1"/>
</dbReference>
<evidence type="ECO:0000256" key="6">
    <source>
        <dbReference type="ARBA" id="ARBA00023187"/>
    </source>
</evidence>
<name>A4S3N6_OSTLU</name>
<keyword evidence="2" id="KW-0507">mRNA processing</keyword>
<evidence type="ECO:0000256" key="8">
    <source>
        <dbReference type="SAM" id="MobiDB-lite"/>
    </source>
</evidence>
<dbReference type="GO" id="GO:0071006">
    <property type="term" value="C:U2-type catalytic step 1 spliceosome"/>
    <property type="evidence" value="ECO:0007669"/>
    <property type="project" value="TreeGrafter"/>
</dbReference>
<dbReference type="HOGENOM" id="CLU_053603_2_3_1"/>
<evidence type="ECO:0008006" key="11">
    <source>
        <dbReference type="Google" id="ProtNLM"/>
    </source>
</evidence>
<dbReference type="eggNOG" id="KOG2989">
    <property type="taxonomic scope" value="Eukaryota"/>
</dbReference>
<dbReference type="OrthoDB" id="674963at2759"/>
<keyword evidence="6" id="KW-0508">mRNA splicing</keyword>
<dbReference type="GO" id="GO:0000398">
    <property type="term" value="P:mRNA splicing, via spliceosome"/>
    <property type="evidence" value="ECO:0007669"/>
    <property type="project" value="InterPro"/>
</dbReference>
<dbReference type="OMA" id="TCASEIT"/>